<organism evidence="1 2">
    <name type="scientific">Colletotrichum nymphaeae SA-01</name>
    <dbReference type="NCBI Taxonomy" id="1460502"/>
    <lineage>
        <taxon>Eukaryota</taxon>
        <taxon>Fungi</taxon>
        <taxon>Dikarya</taxon>
        <taxon>Ascomycota</taxon>
        <taxon>Pezizomycotina</taxon>
        <taxon>Sordariomycetes</taxon>
        <taxon>Hypocreomycetidae</taxon>
        <taxon>Glomerellales</taxon>
        <taxon>Glomerellaceae</taxon>
        <taxon>Colletotrichum</taxon>
        <taxon>Colletotrichum acutatum species complex</taxon>
    </lineage>
</organism>
<dbReference type="AlphaFoldDB" id="A0A135TS98"/>
<protein>
    <submittedName>
        <fullName evidence="1">Uncharacterized protein</fullName>
    </submittedName>
</protein>
<sequence>MTTPQVSQADKNLWQAYGVKVKNTFAQSNTVDDNNRLYIAPLSSAGIAAGKNINSAITNNGVYTIGDTLLSLDEPVFIPSRRSYFQRCLSYANSVDLHSNNNTGAQKQEVTAQITNDSFAQWCIQNYPQLAQAQNTSDAATAAAAAASASMDGPNASLVGQYQSRLNAANGTTAIPGVTMTCSSAATDQKTSGQAGTPPGSYQRPAYTIAAQYPQTVDSWIQTFPQDSKKPTTITFKASDASSSSWQELGYSNDTVQVTGSYSIFFSATYTENGATVTKNVTAEEAGADLEVTITATHAQSFAITPGSWNPSELAGMPIVANADPNLSKPMAFVTQAVLAYGVGMEVKLSSSAASTINNYLDQARQRKGSASIFGFNIGLGGDASSTQTLIANFDQVKSASSGTGFTIPPSDNAYPTLLGVFGQAIPLPKSS</sequence>
<dbReference type="OrthoDB" id="4842781at2759"/>
<evidence type="ECO:0000313" key="1">
    <source>
        <dbReference type="EMBL" id="KXH51043.1"/>
    </source>
</evidence>
<gene>
    <name evidence="1" type="ORF">CNYM01_10956</name>
</gene>
<accession>A0A135TS98</accession>
<reference evidence="1 2" key="1">
    <citation type="submission" date="2014-02" db="EMBL/GenBank/DDBJ databases">
        <title>The genome sequence of Colletotrichum nymphaeae SA-01.</title>
        <authorList>
            <person name="Baroncelli R."/>
            <person name="Thon M.R."/>
        </authorList>
    </citation>
    <scope>NUCLEOTIDE SEQUENCE [LARGE SCALE GENOMIC DNA]</scope>
    <source>
        <strain evidence="1 2">SA-01</strain>
    </source>
</reference>
<comment type="caution">
    <text evidence="1">The sequence shown here is derived from an EMBL/GenBank/DDBJ whole genome shotgun (WGS) entry which is preliminary data.</text>
</comment>
<dbReference type="EMBL" id="JEMN01001034">
    <property type="protein sequence ID" value="KXH51043.1"/>
    <property type="molecule type" value="Genomic_DNA"/>
</dbReference>
<keyword evidence="2" id="KW-1185">Reference proteome</keyword>
<dbReference type="Proteomes" id="UP000070054">
    <property type="component" value="Unassembled WGS sequence"/>
</dbReference>
<proteinExistence type="predicted"/>
<evidence type="ECO:0000313" key="2">
    <source>
        <dbReference type="Proteomes" id="UP000070054"/>
    </source>
</evidence>
<name>A0A135TS98_9PEZI</name>